<gene>
    <name evidence="1" type="ORF">DPMN_139176</name>
</gene>
<reference evidence="1" key="1">
    <citation type="journal article" date="2019" name="bioRxiv">
        <title>The Genome of the Zebra Mussel, Dreissena polymorpha: A Resource for Invasive Species Research.</title>
        <authorList>
            <person name="McCartney M.A."/>
            <person name="Auch B."/>
            <person name="Kono T."/>
            <person name="Mallez S."/>
            <person name="Zhang Y."/>
            <person name="Obille A."/>
            <person name="Becker A."/>
            <person name="Abrahante J.E."/>
            <person name="Garbe J."/>
            <person name="Badalamenti J.P."/>
            <person name="Herman A."/>
            <person name="Mangelson H."/>
            <person name="Liachko I."/>
            <person name="Sullivan S."/>
            <person name="Sone E.D."/>
            <person name="Koren S."/>
            <person name="Silverstein K.A.T."/>
            <person name="Beckman K.B."/>
            <person name="Gohl D.M."/>
        </authorList>
    </citation>
    <scope>NUCLEOTIDE SEQUENCE</scope>
    <source>
        <strain evidence="1">Duluth1</strain>
        <tissue evidence="1">Whole animal</tissue>
    </source>
</reference>
<sequence>MNNRQHQPLQLSPKRYRHLSTSACATFSTSGGLRRFLSQTYGTEPTRILSVRTSRKENGDG</sequence>
<accession>A0A9D4G8P1</accession>
<evidence type="ECO:0000313" key="2">
    <source>
        <dbReference type="Proteomes" id="UP000828390"/>
    </source>
</evidence>
<comment type="caution">
    <text evidence="1">The sequence shown here is derived from an EMBL/GenBank/DDBJ whole genome shotgun (WGS) entry which is preliminary data.</text>
</comment>
<dbReference type="Proteomes" id="UP000828390">
    <property type="component" value="Unassembled WGS sequence"/>
</dbReference>
<protein>
    <submittedName>
        <fullName evidence="1">Uncharacterized protein</fullName>
    </submittedName>
</protein>
<name>A0A9D4G8P1_DREPO</name>
<keyword evidence="2" id="KW-1185">Reference proteome</keyword>
<dbReference type="AlphaFoldDB" id="A0A9D4G8P1"/>
<organism evidence="1 2">
    <name type="scientific">Dreissena polymorpha</name>
    <name type="common">Zebra mussel</name>
    <name type="synonym">Mytilus polymorpha</name>
    <dbReference type="NCBI Taxonomy" id="45954"/>
    <lineage>
        <taxon>Eukaryota</taxon>
        <taxon>Metazoa</taxon>
        <taxon>Spiralia</taxon>
        <taxon>Lophotrochozoa</taxon>
        <taxon>Mollusca</taxon>
        <taxon>Bivalvia</taxon>
        <taxon>Autobranchia</taxon>
        <taxon>Heteroconchia</taxon>
        <taxon>Euheterodonta</taxon>
        <taxon>Imparidentia</taxon>
        <taxon>Neoheterodontei</taxon>
        <taxon>Myida</taxon>
        <taxon>Dreissenoidea</taxon>
        <taxon>Dreissenidae</taxon>
        <taxon>Dreissena</taxon>
    </lineage>
</organism>
<evidence type="ECO:0000313" key="1">
    <source>
        <dbReference type="EMBL" id="KAH3810778.1"/>
    </source>
</evidence>
<reference evidence="1" key="2">
    <citation type="submission" date="2020-11" db="EMBL/GenBank/DDBJ databases">
        <authorList>
            <person name="McCartney M.A."/>
            <person name="Auch B."/>
            <person name="Kono T."/>
            <person name="Mallez S."/>
            <person name="Becker A."/>
            <person name="Gohl D.M."/>
            <person name="Silverstein K.A.T."/>
            <person name="Koren S."/>
            <person name="Bechman K.B."/>
            <person name="Herman A."/>
            <person name="Abrahante J.E."/>
            <person name="Garbe J."/>
        </authorList>
    </citation>
    <scope>NUCLEOTIDE SEQUENCE</scope>
    <source>
        <strain evidence="1">Duluth1</strain>
        <tissue evidence="1">Whole animal</tissue>
    </source>
</reference>
<proteinExistence type="predicted"/>
<dbReference type="EMBL" id="JAIWYP010000006">
    <property type="protein sequence ID" value="KAH3810778.1"/>
    <property type="molecule type" value="Genomic_DNA"/>
</dbReference>